<comment type="similarity">
    <text evidence="1 2">Belongs to the GSP E family.</text>
</comment>
<keyword evidence="2" id="KW-0067">ATP-binding</keyword>
<keyword evidence="2" id="KW-0963">Cytoplasm</keyword>
<dbReference type="Gene3D" id="3.40.50.300">
    <property type="entry name" value="P-loop containing nucleotide triphosphate hydrolases"/>
    <property type="match status" value="1"/>
</dbReference>
<comment type="caution">
    <text evidence="4">The sequence shown here is derived from an EMBL/GenBank/DDBJ whole genome shotgun (WGS) entry which is preliminary data.</text>
</comment>
<protein>
    <recommendedName>
        <fullName evidence="2">Type IV secretion system protein</fullName>
    </recommendedName>
</protein>
<dbReference type="Pfam" id="PF00437">
    <property type="entry name" value="T2SSE"/>
    <property type="match status" value="1"/>
</dbReference>
<dbReference type="InterPro" id="IPR014155">
    <property type="entry name" value="VirB11"/>
</dbReference>
<evidence type="ECO:0000259" key="3">
    <source>
        <dbReference type="Pfam" id="PF00437"/>
    </source>
</evidence>
<comment type="function">
    <text evidence="2">Part of the Type IV secretion system.</text>
</comment>
<dbReference type="InterPro" id="IPR027417">
    <property type="entry name" value="P-loop_NTPase"/>
</dbReference>
<comment type="subcellular location">
    <subcellularLocation>
        <location evidence="2">Cytoplasm</location>
    </subcellularLocation>
</comment>
<dbReference type="InterPro" id="IPR001482">
    <property type="entry name" value="T2SS/T4SS_dom"/>
</dbReference>
<evidence type="ECO:0000313" key="4">
    <source>
        <dbReference type="EMBL" id="MFD2143804.1"/>
    </source>
</evidence>
<evidence type="ECO:0000256" key="2">
    <source>
        <dbReference type="RuleBase" id="RU366071"/>
    </source>
</evidence>
<sequence length="331" mass="36684">MLPLSGLLAGDVTEVCVNRPGEAWTESSAGWVRHDVPELTFPRLKQLGALIANFNNVPFRQEIPYLSGVLPDRERVQVVMAPATTEGTLSFTIRKPSLVEKTLDELDAEGSFAGARMAREGLTEADERLVRLRNEGRIRDFLELAVLSKKNILFAGATGSGKTTVMRALVTCIPHSERVITIEDAHELFMQGHPNKVHLFYKAARPGEAGPQCTAQDALKSCMRMKPDRILLAELRGAEAWDYMDSLNTGHPGSLSSIHANSALDAMTRLVSLLKSSPSGRDLPPDYLQQMCFETIDVVLFYKKRKLQEVYFDPHRRLASSRVHSTLSEAA</sequence>
<dbReference type="Proteomes" id="UP001597299">
    <property type="component" value="Unassembled WGS sequence"/>
</dbReference>
<reference evidence="4" key="1">
    <citation type="journal article" date="2014" name="Int. J. Syst. Evol. Microbiol.">
        <title>Complete genome of a new Firmicutes species belonging to the dominant human colonic microbiota ('Ruminococcus bicirculans') reveals two chromosomes and a selective capacity to utilize plant glucans.</title>
        <authorList>
            <consortium name="NISC Comparative Sequencing Program"/>
            <person name="Wegmann U."/>
            <person name="Louis P."/>
            <person name="Goesmann A."/>
            <person name="Henrissat B."/>
            <person name="Duncan S.H."/>
            <person name="Flint H.J."/>
        </authorList>
    </citation>
    <scope>NUCLEOTIDE SEQUENCE</scope>
    <source>
        <strain evidence="4">CCM 7435</strain>
    </source>
</reference>
<dbReference type="InterPro" id="IPR050921">
    <property type="entry name" value="T4SS_GSP_E_ATPase"/>
</dbReference>
<accession>A0ABW4Z5G2</accession>
<proteinExistence type="inferred from homology"/>
<dbReference type="PANTHER" id="PTHR30486">
    <property type="entry name" value="TWITCHING MOTILITY PROTEIN PILT"/>
    <property type="match status" value="1"/>
</dbReference>
<name>A0ABW4Z5G2_9HYPH</name>
<keyword evidence="6" id="KW-1185">Reference proteome</keyword>
<gene>
    <name evidence="4" type="primary">virB11</name>
    <name evidence="4" type="ORF">ACFSNC_26005</name>
    <name evidence="5" type="ORF">ACFSNC_26315</name>
</gene>
<dbReference type="SUPFAM" id="SSF52540">
    <property type="entry name" value="P-loop containing nucleoside triphosphate hydrolases"/>
    <property type="match status" value="1"/>
</dbReference>
<evidence type="ECO:0000256" key="1">
    <source>
        <dbReference type="ARBA" id="ARBA00006611"/>
    </source>
</evidence>
<keyword evidence="2" id="KW-0547">Nucleotide-binding</keyword>
<dbReference type="Gene3D" id="3.30.450.90">
    <property type="match status" value="1"/>
</dbReference>
<evidence type="ECO:0000313" key="5">
    <source>
        <dbReference type="EMBL" id="MFD2143866.1"/>
    </source>
</evidence>
<evidence type="ECO:0000313" key="6">
    <source>
        <dbReference type="Proteomes" id="UP001597299"/>
    </source>
</evidence>
<dbReference type="EMBL" id="JBHUHD010000005">
    <property type="protein sequence ID" value="MFD2143804.1"/>
    <property type="molecule type" value="Genomic_DNA"/>
</dbReference>
<dbReference type="PANTHER" id="PTHR30486:SF6">
    <property type="entry name" value="TYPE IV PILUS RETRACTATION ATPASE PILT"/>
    <property type="match status" value="1"/>
</dbReference>
<dbReference type="EMBL" id="JBHUHD010000005">
    <property type="protein sequence ID" value="MFD2143866.1"/>
    <property type="molecule type" value="Genomic_DNA"/>
</dbReference>
<dbReference type="NCBIfam" id="TIGR02788">
    <property type="entry name" value="VirB11"/>
    <property type="match status" value="1"/>
</dbReference>
<feature type="domain" description="Bacterial type II secretion system protein E" evidence="3">
    <location>
        <begin position="139"/>
        <end position="273"/>
    </location>
</feature>
<reference evidence="4" key="3">
    <citation type="submission" date="2024-09" db="EMBL/GenBank/DDBJ databases">
        <authorList>
            <person name="Sun Q."/>
            <person name="Mori K."/>
        </authorList>
    </citation>
    <scope>NUCLEOTIDE SEQUENCE</scope>
    <source>
        <strain evidence="4">CCM 7435</strain>
    </source>
</reference>
<dbReference type="CDD" id="cd01130">
    <property type="entry name" value="VirB11-like_ATPase"/>
    <property type="match status" value="1"/>
</dbReference>
<organism evidence="4 6">
    <name type="scientific">Ancylobacter oerskovii</name>
    <dbReference type="NCBI Taxonomy" id="459519"/>
    <lineage>
        <taxon>Bacteria</taxon>
        <taxon>Pseudomonadati</taxon>
        <taxon>Pseudomonadota</taxon>
        <taxon>Alphaproteobacteria</taxon>
        <taxon>Hyphomicrobiales</taxon>
        <taxon>Xanthobacteraceae</taxon>
        <taxon>Ancylobacter</taxon>
    </lineage>
</organism>
<reference evidence="6" key="2">
    <citation type="journal article" date="2019" name="Int. J. Syst. Evol. Microbiol.">
        <title>The Global Catalogue of Microorganisms (GCM) 10K type strain sequencing project: providing services to taxonomists for standard genome sequencing and annotation.</title>
        <authorList>
            <consortium name="The Broad Institute Genomics Platform"/>
            <consortium name="The Broad Institute Genome Sequencing Center for Infectious Disease"/>
            <person name="Wu L."/>
            <person name="Ma J."/>
        </authorList>
    </citation>
    <scope>NUCLEOTIDE SEQUENCE [LARGE SCALE GENOMIC DNA]</scope>
    <source>
        <strain evidence="6">CCM 7435</strain>
    </source>
</reference>
<dbReference type="RefSeq" id="WP_378297376.1">
    <property type="nucleotide sequence ID" value="NZ_JBHUHD010000005.1"/>
</dbReference>